<keyword evidence="3" id="KW-0731">Sigma factor</keyword>
<dbReference type="InterPro" id="IPR000792">
    <property type="entry name" value="Tscrpt_reg_LuxR_C"/>
</dbReference>
<dbReference type="InterPro" id="IPR013325">
    <property type="entry name" value="RNA_pol_sigma_r2"/>
</dbReference>
<evidence type="ECO:0000256" key="4">
    <source>
        <dbReference type="ARBA" id="ARBA00023163"/>
    </source>
</evidence>
<dbReference type="NCBIfam" id="TIGR02937">
    <property type="entry name" value="sigma70-ECF"/>
    <property type="match status" value="1"/>
</dbReference>
<organism evidence="6">
    <name type="scientific">bioreactor metagenome</name>
    <dbReference type="NCBI Taxonomy" id="1076179"/>
    <lineage>
        <taxon>unclassified sequences</taxon>
        <taxon>metagenomes</taxon>
        <taxon>ecological metagenomes</taxon>
    </lineage>
</organism>
<keyword evidence="2" id="KW-0805">Transcription regulation</keyword>
<reference evidence="6" key="1">
    <citation type="submission" date="2019-08" db="EMBL/GenBank/DDBJ databases">
        <authorList>
            <person name="Kucharzyk K."/>
            <person name="Murdoch R.W."/>
            <person name="Higgins S."/>
            <person name="Loffler F."/>
        </authorList>
    </citation>
    <scope>NUCLEOTIDE SEQUENCE</scope>
</reference>
<feature type="domain" description="HTH luxR-type" evidence="5">
    <location>
        <begin position="134"/>
        <end position="161"/>
    </location>
</feature>
<dbReference type="Pfam" id="PF08281">
    <property type="entry name" value="Sigma70_r4_2"/>
    <property type="match status" value="1"/>
</dbReference>
<sequence>MIIDKIKAGCKDSFRELFSDYYPILCCFAENFLNDRDLSKDVAQEALLKYWEQKENFSNINQVKSFLYTVTKNMSLNILKRAGKISDLEYNCDISSDFDLQRSVIEHETLLMVRKAVSSLPDRMREIVELTMSGAQNSDIAERLGIAEGTVHSLKKRAYKKLKSVLGSHFCYLLMI</sequence>
<dbReference type="GO" id="GO:0006352">
    <property type="term" value="P:DNA-templated transcription initiation"/>
    <property type="evidence" value="ECO:0007669"/>
    <property type="project" value="InterPro"/>
</dbReference>
<protein>
    <recommendedName>
        <fullName evidence="5">HTH luxR-type domain-containing protein</fullName>
    </recommendedName>
</protein>
<dbReference type="PROSITE" id="PS00622">
    <property type="entry name" value="HTH_LUXR_1"/>
    <property type="match status" value="1"/>
</dbReference>
<dbReference type="SUPFAM" id="SSF88659">
    <property type="entry name" value="Sigma3 and sigma4 domains of RNA polymerase sigma factors"/>
    <property type="match status" value="1"/>
</dbReference>
<evidence type="ECO:0000256" key="3">
    <source>
        <dbReference type="ARBA" id="ARBA00023082"/>
    </source>
</evidence>
<evidence type="ECO:0000256" key="1">
    <source>
        <dbReference type="ARBA" id="ARBA00010641"/>
    </source>
</evidence>
<comment type="similarity">
    <text evidence="1">Belongs to the sigma-70 factor family. ECF subfamily.</text>
</comment>
<dbReference type="PANTHER" id="PTHR43133">
    <property type="entry name" value="RNA POLYMERASE ECF-TYPE SIGMA FACTO"/>
    <property type="match status" value="1"/>
</dbReference>
<keyword evidence="4" id="KW-0804">Transcription</keyword>
<dbReference type="InterPro" id="IPR036388">
    <property type="entry name" value="WH-like_DNA-bd_sf"/>
</dbReference>
<accession>A0A645DMV8</accession>
<dbReference type="InterPro" id="IPR007627">
    <property type="entry name" value="RNA_pol_sigma70_r2"/>
</dbReference>
<dbReference type="InterPro" id="IPR013249">
    <property type="entry name" value="RNA_pol_sigma70_r4_t2"/>
</dbReference>
<dbReference type="GO" id="GO:0016987">
    <property type="term" value="F:sigma factor activity"/>
    <property type="evidence" value="ECO:0007669"/>
    <property type="project" value="UniProtKB-KW"/>
</dbReference>
<dbReference type="Pfam" id="PF04542">
    <property type="entry name" value="Sigma70_r2"/>
    <property type="match status" value="1"/>
</dbReference>
<dbReference type="GO" id="GO:0003677">
    <property type="term" value="F:DNA binding"/>
    <property type="evidence" value="ECO:0007669"/>
    <property type="project" value="InterPro"/>
</dbReference>
<evidence type="ECO:0000313" key="6">
    <source>
        <dbReference type="EMBL" id="MPM90646.1"/>
    </source>
</evidence>
<name>A0A645DMV8_9ZZZZ</name>
<dbReference type="SMART" id="SM00421">
    <property type="entry name" value="HTH_LUXR"/>
    <property type="match status" value="1"/>
</dbReference>
<evidence type="ECO:0000256" key="2">
    <source>
        <dbReference type="ARBA" id="ARBA00023015"/>
    </source>
</evidence>
<dbReference type="InterPro" id="IPR014284">
    <property type="entry name" value="RNA_pol_sigma-70_dom"/>
</dbReference>
<comment type="caution">
    <text evidence="6">The sequence shown here is derived from an EMBL/GenBank/DDBJ whole genome shotgun (WGS) entry which is preliminary data.</text>
</comment>
<dbReference type="EMBL" id="VSSQ01037850">
    <property type="protein sequence ID" value="MPM90646.1"/>
    <property type="molecule type" value="Genomic_DNA"/>
</dbReference>
<proteinExistence type="inferred from homology"/>
<dbReference type="SUPFAM" id="SSF88946">
    <property type="entry name" value="Sigma2 domain of RNA polymerase sigma factors"/>
    <property type="match status" value="1"/>
</dbReference>
<dbReference type="PRINTS" id="PR00038">
    <property type="entry name" value="HTHLUXR"/>
</dbReference>
<dbReference type="InterPro" id="IPR039425">
    <property type="entry name" value="RNA_pol_sigma-70-like"/>
</dbReference>
<dbReference type="AlphaFoldDB" id="A0A645DMV8"/>
<gene>
    <name evidence="6" type="ORF">SDC9_137768</name>
</gene>
<dbReference type="InterPro" id="IPR013324">
    <property type="entry name" value="RNA_pol_sigma_r3/r4-like"/>
</dbReference>
<evidence type="ECO:0000259" key="5">
    <source>
        <dbReference type="PROSITE" id="PS00622"/>
    </source>
</evidence>
<dbReference type="Gene3D" id="1.10.1740.10">
    <property type="match status" value="1"/>
</dbReference>
<dbReference type="CDD" id="cd06171">
    <property type="entry name" value="Sigma70_r4"/>
    <property type="match status" value="1"/>
</dbReference>
<dbReference type="Gene3D" id="1.10.10.10">
    <property type="entry name" value="Winged helix-like DNA-binding domain superfamily/Winged helix DNA-binding domain"/>
    <property type="match status" value="1"/>
</dbReference>
<dbReference type="PANTHER" id="PTHR43133:SF46">
    <property type="entry name" value="RNA POLYMERASE SIGMA-70 FACTOR ECF SUBFAMILY"/>
    <property type="match status" value="1"/>
</dbReference>